<dbReference type="PATRIC" id="fig|1461583.4.peg.2416"/>
<evidence type="ECO:0000256" key="1">
    <source>
        <dbReference type="ARBA" id="ARBA00023125"/>
    </source>
</evidence>
<dbReference type="Pfam" id="PF14278">
    <property type="entry name" value="TetR_C_8"/>
    <property type="match status" value="1"/>
</dbReference>
<organism evidence="4">
    <name type="scientific">Metalysinibacillus saudimassiliensis</name>
    <dbReference type="NCBI Taxonomy" id="1461583"/>
    <lineage>
        <taxon>Bacteria</taxon>
        <taxon>Bacillati</taxon>
        <taxon>Bacillota</taxon>
        <taxon>Bacilli</taxon>
        <taxon>Bacillales</taxon>
        <taxon>Caryophanaceae</taxon>
        <taxon>Metalysinibacillus</taxon>
    </lineage>
</organism>
<proteinExistence type="predicted"/>
<dbReference type="AlphaFoldDB" id="A0A078MDS7"/>
<protein>
    <submittedName>
        <fullName evidence="4">Bacterial regulatory proteins, tetR family</fullName>
    </submittedName>
</protein>
<dbReference type="InterPro" id="IPR050624">
    <property type="entry name" value="HTH-type_Tx_Regulator"/>
</dbReference>
<dbReference type="PANTHER" id="PTHR43479">
    <property type="entry name" value="ACREF/ENVCD OPERON REPRESSOR-RELATED"/>
    <property type="match status" value="1"/>
</dbReference>
<feature type="DNA-binding region" description="H-T-H motif" evidence="2">
    <location>
        <begin position="28"/>
        <end position="47"/>
    </location>
</feature>
<evidence type="ECO:0000313" key="4">
    <source>
        <dbReference type="EMBL" id="CEA05518.1"/>
    </source>
</evidence>
<dbReference type="Pfam" id="PF00440">
    <property type="entry name" value="TetR_N"/>
    <property type="match status" value="1"/>
</dbReference>
<dbReference type="EMBL" id="LN483078">
    <property type="protein sequence ID" value="CEA05518.1"/>
    <property type="molecule type" value="Genomic_DNA"/>
</dbReference>
<dbReference type="InterPro" id="IPR039532">
    <property type="entry name" value="TetR_C_Firmicutes"/>
</dbReference>
<sequence length="188" mass="21930">MAIVHETKYILAEALLQICTEKRFKKVSISMITAHCALNRQTFYYHFTDKYELLAFTYATHALAELDNSTTLENWEQHTASMLVAIKEARAFYRNTTCDEVAVLAETFSTITTRLLLEMFERLDINHQIEKNNREFYARFFSYGCSGVLIDWIYSDFKASPEVIAESLHRLAKDVELIAYHRYVSLDN</sequence>
<dbReference type="GO" id="GO:0003677">
    <property type="term" value="F:DNA binding"/>
    <property type="evidence" value="ECO:0007669"/>
    <property type="project" value="UniProtKB-UniRule"/>
</dbReference>
<dbReference type="SUPFAM" id="SSF46689">
    <property type="entry name" value="Homeodomain-like"/>
    <property type="match status" value="1"/>
</dbReference>
<accession>A0A078MDS7</accession>
<evidence type="ECO:0000256" key="2">
    <source>
        <dbReference type="PROSITE-ProRule" id="PRU00335"/>
    </source>
</evidence>
<dbReference type="InterPro" id="IPR009057">
    <property type="entry name" value="Homeodomain-like_sf"/>
</dbReference>
<gene>
    <name evidence="4" type="ORF">BN1050_02500</name>
</gene>
<feature type="domain" description="HTH tetR-type" evidence="3">
    <location>
        <begin position="5"/>
        <end position="65"/>
    </location>
</feature>
<name>A0A078MDS7_9BACL</name>
<dbReference type="PROSITE" id="PS50977">
    <property type="entry name" value="HTH_TETR_2"/>
    <property type="match status" value="1"/>
</dbReference>
<evidence type="ECO:0000259" key="3">
    <source>
        <dbReference type="PROSITE" id="PS50977"/>
    </source>
</evidence>
<keyword evidence="1 2" id="KW-0238">DNA-binding</keyword>
<dbReference type="PANTHER" id="PTHR43479:SF7">
    <property type="entry name" value="TETR-FAMILY TRANSCRIPTIONAL REGULATOR"/>
    <property type="match status" value="1"/>
</dbReference>
<reference evidence="4" key="1">
    <citation type="submission" date="2014-07" db="EMBL/GenBank/DDBJ databases">
        <authorList>
            <person name="Urmite Genomes Urmite Genomes"/>
        </authorList>
    </citation>
    <scope>NUCLEOTIDE SEQUENCE</scope>
    <source>
        <strain evidence="4">13S34_air</strain>
    </source>
</reference>
<dbReference type="InterPro" id="IPR001647">
    <property type="entry name" value="HTH_TetR"/>
</dbReference>
<dbReference type="HOGENOM" id="CLU_087539_2_1_9"/>
<dbReference type="Gene3D" id="1.10.357.10">
    <property type="entry name" value="Tetracycline Repressor, domain 2"/>
    <property type="match status" value="1"/>
</dbReference>